<evidence type="ECO:0000313" key="7">
    <source>
        <dbReference type="Proteomes" id="UP000094444"/>
    </source>
</evidence>
<dbReference type="OrthoDB" id="73846at2759"/>
<dbReference type="Gene3D" id="3.40.50.720">
    <property type="entry name" value="NAD(P)-binding Rossmann-like Domain"/>
    <property type="match status" value="1"/>
</dbReference>
<proteinExistence type="inferred from homology"/>
<dbReference type="SUPFAM" id="SSF48179">
    <property type="entry name" value="6-phosphogluconate dehydrogenase C-terminal domain-like"/>
    <property type="match status" value="1"/>
</dbReference>
<dbReference type="InterPro" id="IPR013332">
    <property type="entry name" value="KPR_N"/>
</dbReference>
<keyword evidence="7" id="KW-1185">Reference proteome</keyword>
<evidence type="ECO:0000259" key="5">
    <source>
        <dbReference type="Pfam" id="PF08546"/>
    </source>
</evidence>
<dbReference type="InterPro" id="IPR050838">
    <property type="entry name" value="Ketopantoate_reductase"/>
</dbReference>
<dbReference type="InterPro" id="IPR013328">
    <property type="entry name" value="6PGD_dom2"/>
</dbReference>
<protein>
    <submittedName>
        <fullName evidence="6">Pantotheic acid-3</fullName>
    </submittedName>
</protein>
<dbReference type="InterPro" id="IPR008927">
    <property type="entry name" value="6-PGluconate_DH-like_C_sf"/>
</dbReference>
<evidence type="ECO:0000313" key="6">
    <source>
        <dbReference type="EMBL" id="POS71969.1"/>
    </source>
</evidence>
<dbReference type="STRING" id="158607.A0A2P5HNZ6"/>
<dbReference type="GO" id="GO:0005739">
    <property type="term" value="C:mitochondrion"/>
    <property type="evidence" value="ECO:0007669"/>
    <property type="project" value="TreeGrafter"/>
</dbReference>
<feature type="domain" description="Ketopantoate reductase N-terminal" evidence="4">
    <location>
        <begin position="81"/>
        <end position="252"/>
    </location>
</feature>
<organism evidence="6 7">
    <name type="scientific">Diaporthe helianthi</name>
    <dbReference type="NCBI Taxonomy" id="158607"/>
    <lineage>
        <taxon>Eukaryota</taxon>
        <taxon>Fungi</taxon>
        <taxon>Dikarya</taxon>
        <taxon>Ascomycota</taxon>
        <taxon>Pezizomycotina</taxon>
        <taxon>Sordariomycetes</taxon>
        <taxon>Sordariomycetidae</taxon>
        <taxon>Diaporthales</taxon>
        <taxon>Diaporthaceae</taxon>
        <taxon>Diaporthe</taxon>
    </lineage>
</organism>
<comment type="similarity">
    <text evidence="1">Belongs to the ketopantoate reductase family.</text>
</comment>
<comment type="caution">
    <text evidence="6">The sequence shown here is derived from an EMBL/GenBank/DDBJ whole genome shotgun (WGS) entry which is preliminary data.</text>
</comment>
<keyword evidence="2" id="KW-0521">NADP</keyword>
<dbReference type="InterPro" id="IPR036291">
    <property type="entry name" value="NAD(P)-bd_dom_sf"/>
</dbReference>
<dbReference type="EMBL" id="MAVT02001120">
    <property type="protein sequence ID" value="POS71969.1"/>
    <property type="molecule type" value="Genomic_DNA"/>
</dbReference>
<dbReference type="InParanoid" id="A0A2P5HNZ6"/>
<gene>
    <name evidence="6" type="ORF">DHEL01_v209639</name>
</gene>
<keyword evidence="3" id="KW-0560">Oxidoreductase</keyword>
<reference evidence="6" key="1">
    <citation type="submission" date="2017-09" db="EMBL/GenBank/DDBJ databases">
        <title>Polyketide synthases of a Diaporthe helianthi virulent isolate.</title>
        <authorList>
            <person name="Baroncelli R."/>
        </authorList>
    </citation>
    <scope>NUCLEOTIDE SEQUENCE [LARGE SCALE GENOMIC DNA]</scope>
    <source>
        <strain evidence="6">7/96</strain>
    </source>
</reference>
<dbReference type="PANTHER" id="PTHR43765">
    <property type="entry name" value="2-DEHYDROPANTOATE 2-REDUCTASE-RELATED"/>
    <property type="match status" value="1"/>
</dbReference>
<name>A0A2P5HNZ6_DIAHE</name>
<dbReference type="AlphaFoldDB" id="A0A2P5HNZ6"/>
<accession>A0A2P5HNZ6</accession>
<dbReference type="FunCoup" id="A0A2P5HNZ6">
    <property type="interactions" value="125"/>
</dbReference>
<dbReference type="Pfam" id="PF08546">
    <property type="entry name" value="ApbA_C"/>
    <property type="match status" value="1"/>
</dbReference>
<dbReference type="Pfam" id="PF02558">
    <property type="entry name" value="ApbA"/>
    <property type="match status" value="1"/>
</dbReference>
<feature type="domain" description="Ketopantoate reductase C-terminal" evidence="5">
    <location>
        <begin position="290"/>
        <end position="414"/>
    </location>
</feature>
<dbReference type="Gene3D" id="1.10.1040.10">
    <property type="entry name" value="N-(1-d-carboxylethyl)-l-norvaline Dehydrogenase, domain 2"/>
    <property type="match status" value="1"/>
</dbReference>
<dbReference type="Proteomes" id="UP000094444">
    <property type="component" value="Unassembled WGS sequence"/>
</dbReference>
<dbReference type="PANTHER" id="PTHR43765:SF2">
    <property type="entry name" value="2-DEHYDROPANTOATE 2-REDUCTASE"/>
    <property type="match status" value="1"/>
</dbReference>
<sequence>MPVLKIVRAQLGPRWMAARHLSQRYTVAPLERPPWLQSVLDDATGPPRSFVWTLENLERSERTKSPDKQRIHSRSDHTRRIHILGVGNLGRLYAACLAQLSNPPPITLVVNRRSLLEHWGTDPGIEITRYGMAERVLNFEIEWWTADKPSIGPVREIGHGHQLNNLIVATKAQNAMAQVDSLRRYLGSSSTVLFVQNGVNRLWPPHGSAYNDHRYPGGQNPNWVHGVTMHGVYSEGKFRSVHAAPADITIGPVCSSDKHPEKASYLTEMITQAPHLAARAVSRPQLWILQLEKLVINSIINPLSAILRVKNGDLFADKDGNVVKVMDALLDETSKVLQALARHESTTQILEGDEASEEALLQRFSATRLRELLHQIGEKVKHNRSSMLQDTEAGKQTEIGEFNGWLVETAEMLGQGQEVSSHKIVIDLELSRRRRDQGIGNGVRDELPSLDSSSQHRLCGFATVAASLIPTTQPASRYQRVREEGAGLRS</sequence>
<evidence type="ECO:0000259" key="4">
    <source>
        <dbReference type="Pfam" id="PF02558"/>
    </source>
</evidence>
<dbReference type="SUPFAM" id="SSF51735">
    <property type="entry name" value="NAD(P)-binding Rossmann-fold domains"/>
    <property type="match status" value="1"/>
</dbReference>
<evidence type="ECO:0000256" key="1">
    <source>
        <dbReference type="ARBA" id="ARBA00007870"/>
    </source>
</evidence>
<dbReference type="InterPro" id="IPR013752">
    <property type="entry name" value="KPA_reductase"/>
</dbReference>
<evidence type="ECO:0000256" key="3">
    <source>
        <dbReference type="ARBA" id="ARBA00023002"/>
    </source>
</evidence>
<dbReference type="GO" id="GO:0050661">
    <property type="term" value="F:NADP binding"/>
    <property type="evidence" value="ECO:0007669"/>
    <property type="project" value="TreeGrafter"/>
</dbReference>
<dbReference type="GO" id="GO:0008677">
    <property type="term" value="F:2-dehydropantoate 2-reductase activity"/>
    <property type="evidence" value="ECO:0007669"/>
    <property type="project" value="TreeGrafter"/>
</dbReference>
<evidence type="ECO:0000256" key="2">
    <source>
        <dbReference type="ARBA" id="ARBA00022857"/>
    </source>
</evidence>